<organism evidence="8 9">
    <name type="scientific">Arabidopsis thaliana</name>
    <name type="common">Mouse-ear cress</name>
    <dbReference type="NCBI Taxonomy" id="3702"/>
    <lineage>
        <taxon>Eukaryota</taxon>
        <taxon>Viridiplantae</taxon>
        <taxon>Streptophyta</taxon>
        <taxon>Embryophyta</taxon>
        <taxon>Tracheophyta</taxon>
        <taxon>Spermatophyta</taxon>
        <taxon>Magnoliopsida</taxon>
        <taxon>eudicotyledons</taxon>
        <taxon>Gunneridae</taxon>
        <taxon>Pentapetalae</taxon>
        <taxon>rosids</taxon>
        <taxon>malvids</taxon>
        <taxon>Brassicales</taxon>
        <taxon>Brassicaceae</taxon>
        <taxon>Camelineae</taxon>
        <taxon>Arabidopsis</taxon>
    </lineage>
</organism>
<evidence type="ECO:0000256" key="6">
    <source>
        <dbReference type="SAM" id="SignalP"/>
    </source>
</evidence>
<evidence type="ECO:0000256" key="2">
    <source>
        <dbReference type="ARBA" id="ARBA00022529"/>
    </source>
</evidence>
<dbReference type="InterPro" id="IPR056373">
    <property type="entry name" value="Defensin-like_dom"/>
</dbReference>
<dbReference type="EMBL" id="CACSHJ010000096">
    <property type="protein sequence ID" value="CAA0409726.1"/>
    <property type="molecule type" value="Genomic_DNA"/>
</dbReference>
<keyword evidence="6" id="KW-0732">Signal</keyword>
<dbReference type="Pfam" id="PF24552">
    <property type="entry name" value="Defensin"/>
    <property type="match status" value="1"/>
</dbReference>
<reference evidence="8 9" key="1">
    <citation type="submission" date="2019-12" db="EMBL/GenBank/DDBJ databases">
        <authorList>
            <person name="Jiao W.-B."/>
            <person name="Schneeberger K."/>
        </authorList>
    </citation>
    <scope>NUCLEOTIDE SEQUENCE [LARGE SCALE GENOMIC DNA]</scope>
    <source>
        <strain evidence="9">cv. C24</strain>
    </source>
</reference>
<dbReference type="AlphaFoldDB" id="A0A5S9YDX3"/>
<accession>A0A5S9YDX3</accession>
<evidence type="ECO:0000256" key="3">
    <source>
        <dbReference type="ARBA" id="ARBA00022577"/>
    </source>
</evidence>
<dbReference type="GO" id="GO:0050832">
    <property type="term" value="P:defense response to fungus"/>
    <property type="evidence" value="ECO:0007669"/>
    <property type="project" value="UniProtKB-KW"/>
</dbReference>
<dbReference type="OrthoDB" id="1020717at2759"/>
<dbReference type="ExpressionAtlas" id="A0A5S9YDX3">
    <property type="expression patterns" value="baseline"/>
</dbReference>
<evidence type="ECO:0000256" key="5">
    <source>
        <dbReference type="ARBA" id="ARBA00023157"/>
    </source>
</evidence>
<feature type="signal peptide" evidence="6">
    <location>
        <begin position="1"/>
        <end position="27"/>
    </location>
</feature>
<gene>
    <name evidence="8" type="ORF">C24_LOCUS25520</name>
</gene>
<keyword evidence="4" id="KW-0611">Plant defense</keyword>
<feature type="domain" description="Defensin-like" evidence="7">
    <location>
        <begin position="38"/>
        <end position="82"/>
    </location>
</feature>
<evidence type="ECO:0000259" key="7">
    <source>
        <dbReference type="Pfam" id="PF24552"/>
    </source>
</evidence>
<feature type="chain" id="PRO_5024876054" description="Defensin-like domain-containing protein" evidence="6">
    <location>
        <begin position="28"/>
        <end position="82"/>
    </location>
</feature>
<name>A0A5S9YDX3_ARATH</name>
<protein>
    <recommendedName>
        <fullName evidence="7">Defensin-like domain-containing protein</fullName>
    </recommendedName>
</protein>
<evidence type="ECO:0000313" key="8">
    <source>
        <dbReference type="EMBL" id="CAA0409726.1"/>
    </source>
</evidence>
<sequence>MKMESSKMLVVFTLMVLIAVSSVLVSGNFASGEASSQLCFNPCTPQLGSTECNTICVNKKYKEGSCIGFGIPPTFNYCCCKN</sequence>
<keyword evidence="3" id="KW-0295">Fungicide</keyword>
<evidence type="ECO:0000313" key="9">
    <source>
        <dbReference type="Proteomes" id="UP000434276"/>
    </source>
</evidence>
<proteinExistence type="inferred from homology"/>
<evidence type="ECO:0000256" key="4">
    <source>
        <dbReference type="ARBA" id="ARBA00022821"/>
    </source>
</evidence>
<dbReference type="GO" id="GO:0031640">
    <property type="term" value="P:killing of cells of another organism"/>
    <property type="evidence" value="ECO:0007669"/>
    <property type="project" value="UniProtKB-KW"/>
</dbReference>
<comment type="similarity">
    <text evidence="1">Belongs to the DEFL family.</text>
</comment>
<dbReference type="Proteomes" id="UP000434276">
    <property type="component" value="Unassembled WGS sequence"/>
</dbReference>
<evidence type="ECO:0000256" key="1">
    <source>
        <dbReference type="ARBA" id="ARBA00006722"/>
    </source>
</evidence>
<keyword evidence="2" id="KW-0929">Antimicrobial</keyword>
<keyword evidence="5" id="KW-1015">Disulfide bond</keyword>